<proteinExistence type="inferred from homology"/>
<dbReference type="Pfam" id="PF01899">
    <property type="entry name" value="MNHE"/>
    <property type="match status" value="1"/>
</dbReference>
<dbReference type="GO" id="GO:0005886">
    <property type="term" value="C:plasma membrane"/>
    <property type="evidence" value="ECO:0007669"/>
    <property type="project" value="UniProtKB-SubCell"/>
</dbReference>
<evidence type="ECO:0000313" key="8">
    <source>
        <dbReference type="EMBL" id="MCP1674914.1"/>
    </source>
</evidence>
<keyword evidence="6 7" id="KW-0472">Membrane</keyword>
<accession>A0AAE3KBM5</accession>
<dbReference type="EMBL" id="JALJXV010000004">
    <property type="protein sequence ID" value="MCP1674914.1"/>
    <property type="molecule type" value="Genomic_DNA"/>
</dbReference>
<evidence type="ECO:0000256" key="5">
    <source>
        <dbReference type="ARBA" id="ARBA00022989"/>
    </source>
</evidence>
<comment type="subcellular location">
    <subcellularLocation>
        <location evidence="1">Cell membrane</location>
        <topology evidence="1">Multi-pass membrane protein</topology>
    </subcellularLocation>
</comment>
<evidence type="ECO:0000256" key="6">
    <source>
        <dbReference type="ARBA" id="ARBA00023136"/>
    </source>
</evidence>
<comment type="similarity">
    <text evidence="2">Belongs to the CPA3 antiporters (TC 2.A.63) subunit E family.</text>
</comment>
<protein>
    <submittedName>
        <fullName evidence="8">Multicomponent Na+:H+ antiporter subunit E</fullName>
    </submittedName>
</protein>
<evidence type="ECO:0000313" key="9">
    <source>
        <dbReference type="Proteomes" id="UP001205843"/>
    </source>
</evidence>
<dbReference type="RefSeq" id="WP_253477514.1">
    <property type="nucleotide sequence ID" value="NZ_JALJXV010000004.1"/>
</dbReference>
<evidence type="ECO:0000256" key="3">
    <source>
        <dbReference type="ARBA" id="ARBA00022475"/>
    </source>
</evidence>
<dbReference type="InterPro" id="IPR002758">
    <property type="entry name" value="Cation_antiport_E"/>
</dbReference>
<keyword evidence="4 7" id="KW-0812">Transmembrane</keyword>
<keyword evidence="3" id="KW-1003">Cell membrane</keyword>
<keyword evidence="5 7" id="KW-1133">Transmembrane helix</keyword>
<feature type="transmembrane region" description="Helical" evidence="7">
    <location>
        <begin position="32"/>
        <end position="50"/>
    </location>
</feature>
<dbReference type="PANTHER" id="PTHR34584">
    <property type="entry name" value="NA(+)/H(+) ANTIPORTER SUBUNIT E1"/>
    <property type="match status" value="1"/>
</dbReference>
<name>A0AAE3KBM5_9GAMM</name>
<evidence type="ECO:0000256" key="4">
    <source>
        <dbReference type="ARBA" id="ARBA00022692"/>
    </source>
</evidence>
<evidence type="ECO:0000256" key="1">
    <source>
        <dbReference type="ARBA" id="ARBA00004651"/>
    </source>
</evidence>
<gene>
    <name evidence="8" type="ORF">J2T57_002052</name>
</gene>
<dbReference type="PANTHER" id="PTHR34584:SF1">
    <property type="entry name" value="NA(+)_H(+) ANTIPORTER SUBUNIT E1"/>
    <property type="match status" value="1"/>
</dbReference>
<sequence length="164" mass="17969">MRTTHRDRLHWAVTLTVALVGLWWLLGGGEGLLYGFIFAPLAAGLCAWIAPGRLPGLRPLALLRFATLFATRSLAGGLDVAWRAVQPEMPLQPSWVRYPLRLQQPVARSLMMITISLTPGTLCARLENDTLLIHILSPDMKDGIFDIEQAVAAVFGDHGAGRHP</sequence>
<reference evidence="8" key="1">
    <citation type="submission" date="2022-03" db="EMBL/GenBank/DDBJ databases">
        <title>Genomic Encyclopedia of Type Strains, Phase III (KMG-III): the genomes of soil and plant-associated and newly described type strains.</title>
        <authorList>
            <person name="Whitman W."/>
        </authorList>
    </citation>
    <scope>NUCLEOTIDE SEQUENCE</scope>
    <source>
        <strain evidence="8">ANL 6-2</strain>
    </source>
</reference>
<keyword evidence="9" id="KW-1185">Reference proteome</keyword>
<dbReference type="Proteomes" id="UP001205843">
    <property type="component" value="Unassembled WGS sequence"/>
</dbReference>
<feature type="transmembrane region" description="Helical" evidence="7">
    <location>
        <begin position="9"/>
        <end position="26"/>
    </location>
</feature>
<organism evidence="8 9">
    <name type="scientific">Natronocella acetinitrilica</name>
    <dbReference type="NCBI Taxonomy" id="414046"/>
    <lineage>
        <taxon>Bacteria</taxon>
        <taxon>Pseudomonadati</taxon>
        <taxon>Pseudomonadota</taxon>
        <taxon>Gammaproteobacteria</taxon>
        <taxon>Chromatiales</taxon>
        <taxon>Ectothiorhodospiraceae</taxon>
        <taxon>Natronocella</taxon>
    </lineage>
</organism>
<dbReference type="AlphaFoldDB" id="A0AAE3KBM5"/>
<evidence type="ECO:0000256" key="2">
    <source>
        <dbReference type="ARBA" id="ARBA00006228"/>
    </source>
</evidence>
<comment type="caution">
    <text evidence="8">The sequence shown here is derived from an EMBL/GenBank/DDBJ whole genome shotgun (WGS) entry which is preliminary data.</text>
</comment>
<dbReference type="GO" id="GO:0008324">
    <property type="term" value="F:monoatomic cation transmembrane transporter activity"/>
    <property type="evidence" value="ECO:0007669"/>
    <property type="project" value="InterPro"/>
</dbReference>
<evidence type="ECO:0000256" key="7">
    <source>
        <dbReference type="SAM" id="Phobius"/>
    </source>
</evidence>